<protein>
    <submittedName>
        <fullName evidence="1">Uncharacterized protein</fullName>
    </submittedName>
</protein>
<accession>A0A813J5B6</accession>
<feature type="non-terminal residue" evidence="1">
    <location>
        <position position="113"/>
    </location>
</feature>
<feature type="non-terminal residue" evidence="1">
    <location>
        <position position="1"/>
    </location>
</feature>
<organism evidence="1 2">
    <name type="scientific">Polarella glacialis</name>
    <name type="common">Dinoflagellate</name>
    <dbReference type="NCBI Taxonomy" id="89957"/>
    <lineage>
        <taxon>Eukaryota</taxon>
        <taxon>Sar</taxon>
        <taxon>Alveolata</taxon>
        <taxon>Dinophyceae</taxon>
        <taxon>Suessiales</taxon>
        <taxon>Suessiaceae</taxon>
        <taxon>Polarella</taxon>
    </lineage>
</organism>
<gene>
    <name evidence="1" type="ORF">PGLA2088_LOCUS16121</name>
</gene>
<name>A0A813J5B6_POLGL</name>
<evidence type="ECO:0000313" key="2">
    <source>
        <dbReference type="Proteomes" id="UP000626109"/>
    </source>
</evidence>
<sequence length="113" mass="12400">LATRDHARRCLGSDNQTLPRSFLLRGGAESKDAGLPSLQRVSDPAYWKGLLPQLSIGRGPSDGVASSAQLDEQRLAQLRRDIADDGYFLVESAELEWSTDLQLLVRAVHDLEA</sequence>
<reference evidence="1" key="1">
    <citation type="submission" date="2021-02" db="EMBL/GenBank/DDBJ databases">
        <authorList>
            <person name="Dougan E. K."/>
            <person name="Rhodes N."/>
            <person name="Thang M."/>
            <person name="Chan C."/>
        </authorList>
    </citation>
    <scope>NUCLEOTIDE SEQUENCE</scope>
</reference>
<proteinExistence type="predicted"/>
<dbReference type="Proteomes" id="UP000626109">
    <property type="component" value="Unassembled WGS sequence"/>
</dbReference>
<comment type="caution">
    <text evidence="1">The sequence shown here is derived from an EMBL/GenBank/DDBJ whole genome shotgun (WGS) entry which is preliminary data.</text>
</comment>
<dbReference type="AlphaFoldDB" id="A0A813J5B6"/>
<dbReference type="EMBL" id="CAJNNW010020287">
    <property type="protein sequence ID" value="CAE8666017.1"/>
    <property type="molecule type" value="Genomic_DNA"/>
</dbReference>
<evidence type="ECO:0000313" key="1">
    <source>
        <dbReference type="EMBL" id="CAE8666017.1"/>
    </source>
</evidence>